<comment type="caution">
    <text evidence="2">The sequence shown here is derived from an EMBL/GenBank/DDBJ whole genome shotgun (WGS) entry which is preliminary data.</text>
</comment>
<protein>
    <submittedName>
        <fullName evidence="2">Uncharacterized protein</fullName>
    </submittedName>
</protein>
<evidence type="ECO:0000313" key="2">
    <source>
        <dbReference type="EMBL" id="GBN35603.1"/>
    </source>
</evidence>
<feature type="region of interest" description="Disordered" evidence="1">
    <location>
        <begin position="67"/>
        <end position="87"/>
    </location>
</feature>
<dbReference type="AlphaFoldDB" id="A0A4Y2N9J4"/>
<evidence type="ECO:0000313" key="3">
    <source>
        <dbReference type="Proteomes" id="UP000499080"/>
    </source>
</evidence>
<dbReference type="EMBL" id="BGPR01008721">
    <property type="protein sequence ID" value="GBN35603.1"/>
    <property type="molecule type" value="Genomic_DNA"/>
</dbReference>
<reference evidence="2 3" key="1">
    <citation type="journal article" date="2019" name="Sci. Rep.">
        <title>Orb-weaving spider Araneus ventricosus genome elucidates the spidroin gene catalogue.</title>
        <authorList>
            <person name="Kono N."/>
            <person name="Nakamura H."/>
            <person name="Ohtoshi R."/>
            <person name="Moran D.A.P."/>
            <person name="Shinohara A."/>
            <person name="Yoshida Y."/>
            <person name="Fujiwara M."/>
            <person name="Mori M."/>
            <person name="Tomita M."/>
            <person name="Arakawa K."/>
        </authorList>
    </citation>
    <scope>NUCLEOTIDE SEQUENCE [LARGE SCALE GENOMIC DNA]</scope>
</reference>
<evidence type="ECO:0000256" key="1">
    <source>
        <dbReference type="SAM" id="MobiDB-lite"/>
    </source>
</evidence>
<gene>
    <name evidence="2" type="ORF">AVEN_174292_1</name>
</gene>
<organism evidence="2 3">
    <name type="scientific">Araneus ventricosus</name>
    <name type="common">Orbweaver spider</name>
    <name type="synonym">Epeira ventricosa</name>
    <dbReference type="NCBI Taxonomy" id="182803"/>
    <lineage>
        <taxon>Eukaryota</taxon>
        <taxon>Metazoa</taxon>
        <taxon>Ecdysozoa</taxon>
        <taxon>Arthropoda</taxon>
        <taxon>Chelicerata</taxon>
        <taxon>Arachnida</taxon>
        <taxon>Araneae</taxon>
        <taxon>Araneomorphae</taxon>
        <taxon>Entelegynae</taxon>
        <taxon>Araneoidea</taxon>
        <taxon>Araneidae</taxon>
        <taxon>Araneus</taxon>
    </lineage>
</organism>
<feature type="compositionally biased region" description="Polar residues" evidence="1">
    <location>
        <begin position="75"/>
        <end position="87"/>
    </location>
</feature>
<name>A0A4Y2N9J4_ARAVE</name>
<sequence length="87" mass="9265">MMEVLGGLFITSFPKLDCNQPTGQAAKFCFSQNIGLSHIIPKDSSLPKPHSVLVGDPHTNPLCHGMPPHSLLPYGTSQPTTSVSLVP</sequence>
<accession>A0A4Y2N9J4</accession>
<proteinExistence type="predicted"/>
<dbReference type="Proteomes" id="UP000499080">
    <property type="component" value="Unassembled WGS sequence"/>
</dbReference>
<keyword evidence="3" id="KW-1185">Reference proteome</keyword>